<dbReference type="InterPro" id="IPR006668">
    <property type="entry name" value="Mg_transptr_MgtE_intracell_dom"/>
</dbReference>
<evidence type="ECO:0000259" key="3">
    <source>
        <dbReference type="Pfam" id="PF03448"/>
    </source>
</evidence>
<dbReference type="EMBL" id="CP147407">
    <property type="protein sequence ID" value="WXB98765.1"/>
    <property type="molecule type" value="Genomic_DNA"/>
</dbReference>
<keyword evidence="2" id="KW-1133">Transmembrane helix</keyword>
<evidence type="ECO:0000313" key="5">
    <source>
        <dbReference type="Proteomes" id="UP001377337"/>
    </source>
</evidence>
<sequence>MENNKKEYGKFQWFLFVILIPLFFTVTLAAIILSVAGINVAGTAAEWISSLTGTSQKNEGHASQSVPANGELKKAEKDNKELAASISAHKQEIKAMENDVLLKEKKIASLSKEVEDLKAQLEQKASVKADQKDIAKLYEGMSASKAANILPLLGEDDAMKILNTLKDDQVTSILEKMSPENAALYTGKLADSKGGE</sequence>
<name>A0ABZ2NNA7_9BACI</name>
<dbReference type="Pfam" id="PF03448">
    <property type="entry name" value="MgtE_N"/>
    <property type="match status" value="1"/>
</dbReference>
<protein>
    <recommendedName>
        <fullName evidence="3">Magnesium transporter MgtE intracellular domain-containing protein</fullName>
    </recommendedName>
</protein>
<feature type="region of interest" description="Disordered" evidence="1">
    <location>
        <begin position="55"/>
        <end position="74"/>
    </location>
</feature>
<keyword evidence="2" id="KW-0472">Membrane</keyword>
<evidence type="ECO:0000256" key="2">
    <source>
        <dbReference type="SAM" id="Phobius"/>
    </source>
</evidence>
<feature type="domain" description="Magnesium transporter MgtE intracellular" evidence="3">
    <location>
        <begin position="130"/>
        <end position="184"/>
    </location>
</feature>
<accession>A0ABZ2NNA7</accession>
<dbReference type="SUPFAM" id="SSF158791">
    <property type="entry name" value="MgtE N-terminal domain-like"/>
    <property type="match status" value="1"/>
</dbReference>
<feature type="transmembrane region" description="Helical" evidence="2">
    <location>
        <begin position="12"/>
        <end position="36"/>
    </location>
</feature>
<keyword evidence="2" id="KW-0812">Transmembrane</keyword>
<gene>
    <name evidence="4" type="ORF">WCV65_09910</name>
</gene>
<proteinExistence type="predicted"/>
<evidence type="ECO:0000313" key="4">
    <source>
        <dbReference type="EMBL" id="WXB98765.1"/>
    </source>
</evidence>
<dbReference type="Gene3D" id="1.25.60.10">
    <property type="entry name" value="MgtE N-terminal domain-like"/>
    <property type="match status" value="1"/>
</dbReference>
<reference evidence="4 5" key="1">
    <citation type="submission" date="2024-02" db="EMBL/GenBank/DDBJ databases">
        <title>Seven novel Bacillus-like species.</title>
        <authorList>
            <person name="Liu G."/>
        </authorList>
    </citation>
    <scope>NUCLEOTIDE SEQUENCE [LARGE SCALE GENOMIC DNA]</scope>
    <source>
        <strain evidence="4 5">FJAT-52054</strain>
    </source>
</reference>
<dbReference type="InterPro" id="IPR038076">
    <property type="entry name" value="MgtE_N_sf"/>
</dbReference>
<feature type="compositionally biased region" description="Polar residues" evidence="1">
    <location>
        <begin position="55"/>
        <end position="67"/>
    </location>
</feature>
<evidence type="ECO:0000256" key="1">
    <source>
        <dbReference type="SAM" id="MobiDB-lite"/>
    </source>
</evidence>
<dbReference type="Proteomes" id="UP001377337">
    <property type="component" value="Chromosome"/>
</dbReference>
<keyword evidence="5" id="KW-1185">Reference proteome</keyword>
<dbReference type="RefSeq" id="WP_338781925.1">
    <property type="nucleotide sequence ID" value="NZ_CP147407.1"/>
</dbReference>
<organism evidence="4 5">
    <name type="scientific">Metabacillus sediminis</name>
    <dbReference type="NCBI Taxonomy" id="3117746"/>
    <lineage>
        <taxon>Bacteria</taxon>
        <taxon>Bacillati</taxon>
        <taxon>Bacillota</taxon>
        <taxon>Bacilli</taxon>
        <taxon>Bacillales</taxon>
        <taxon>Bacillaceae</taxon>
        <taxon>Metabacillus</taxon>
    </lineage>
</organism>